<name>A0AAD4JPU1_PERFH</name>
<evidence type="ECO:0000259" key="1">
    <source>
        <dbReference type="Pfam" id="PF03101"/>
    </source>
</evidence>
<comment type="caution">
    <text evidence="2">The sequence shown here is derived from an EMBL/GenBank/DDBJ whole genome shotgun (WGS) entry which is preliminary data.</text>
</comment>
<protein>
    <recommendedName>
        <fullName evidence="1">FAR1 domain-containing protein</fullName>
    </recommendedName>
</protein>
<sequence length="187" mass="21055">MEFLFFFQRKKISVGSNLLQRPEKLSCKSASAHFAFPDSSSTIDTTLNHVHKGHRPTDKREANIKSHRPEIRTGCKAAMKINGRGTAKYTVTEFIPEHGGHVLASPNKTFLLRSHRNINTLQASQVDIIESSGIAPKAGYTLMSKQMGDRKNVGFILEDYRNYLRSKRTMQTKTGETGGVLEYLTQR</sequence>
<dbReference type="InterPro" id="IPR004330">
    <property type="entry name" value="FAR1_DNA_bnd_dom"/>
</dbReference>
<gene>
    <name evidence="2" type="ORF">C2S53_007598</name>
</gene>
<dbReference type="Proteomes" id="UP001190926">
    <property type="component" value="Unassembled WGS sequence"/>
</dbReference>
<proteinExistence type="predicted"/>
<dbReference type="PANTHER" id="PTHR47718">
    <property type="entry name" value="OS01G0519700 PROTEIN"/>
    <property type="match status" value="1"/>
</dbReference>
<dbReference type="EMBL" id="SDAM02000007">
    <property type="protein sequence ID" value="KAH6837778.1"/>
    <property type="molecule type" value="Genomic_DNA"/>
</dbReference>
<evidence type="ECO:0000313" key="2">
    <source>
        <dbReference type="EMBL" id="KAH6837778.1"/>
    </source>
</evidence>
<dbReference type="Pfam" id="PF03101">
    <property type="entry name" value="FAR1"/>
    <property type="match status" value="1"/>
</dbReference>
<feature type="domain" description="FAR1" evidence="1">
    <location>
        <begin position="40"/>
        <end position="99"/>
    </location>
</feature>
<accession>A0AAD4JPU1</accession>
<evidence type="ECO:0000313" key="3">
    <source>
        <dbReference type="Proteomes" id="UP001190926"/>
    </source>
</evidence>
<keyword evidence="3" id="KW-1185">Reference proteome</keyword>
<reference evidence="2 3" key="1">
    <citation type="journal article" date="2021" name="Nat. Commun.">
        <title>Incipient diploidization of the medicinal plant Perilla within 10,000 years.</title>
        <authorList>
            <person name="Zhang Y."/>
            <person name="Shen Q."/>
            <person name="Leng L."/>
            <person name="Zhang D."/>
            <person name="Chen S."/>
            <person name="Shi Y."/>
            <person name="Ning Z."/>
            <person name="Chen S."/>
        </authorList>
    </citation>
    <scope>NUCLEOTIDE SEQUENCE [LARGE SCALE GENOMIC DNA]</scope>
    <source>
        <strain evidence="3">cv. PC099</strain>
    </source>
</reference>
<dbReference type="AlphaFoldDB" id="A0AAD4JPU1"/>
<organism evidence="2 3">
    <name type="scientific">Perilla frutescens var. hirtella</name>
    <name type="common">Perilla citriodora</name>
    <name type="synonym">Perilla setoyensis</name>
    <dbReference type="NCBI Taxonomy" id="608512"/>
    <lineage>
        <taxon>Eukaryota</taxon>
        <taxon>Viridiplantae</taxon>
        <taxon>Streptophyta</taxon>
        <taxon>Embryophyta</taxon>
        <taxon>Tracheophyta</taxon>
        <taxon>Spermatophyta</taxon>
        <taxon>Magnoliopsida</taxon>
        <taxon>eudicotyledons</taxon>
        <taxon>Gunneridae</taxon>
        <taxon>Pentapetalae</taxon>
        <taxon>asterids</taxon>
        <taxon>lamiids</taxon>
        <taxon>Lamiales</taxon>
        <taxon>Lamiaceae</taxon>
        <taxon>Nepetoideae</taxon>
        <taxon>Elsholtzieae</taxon>
        <taxon>Perilla</taxon>
    </lineage>
</organism>